<name>A0A402CX12_9BACT</name>
<dbReference type="AlphaFoldDB" id="A0A402CX12"/>
<sequence>MKLSQCWSTIRLPLVLLAIVLIPLSIYGIVQDIRSDFHTIQTQGDEYARSPGCSPRAENVDPALSPCTEAPMTVVDVQTHSESSKSYGSRTVYDLIVRDQWGVTQTYTHVYENFAASRRPGEQISAQYWRGHVEELTAGQDHYPVGYMPPQVQRNGAVIFVWLMALFGSFGVIRLVIQFWDYPNLPPFYRRSMFR</sequence>
<proteinExistence type="predicted"/>
<dbReference type="Proteomes" id="UP000287394">
    <property type="component" value="Chromosome"/>
</dbReference>
<evidence type="ECO:0000313" key="1">
    <source>
        <dbReference type="EMBL" id="BDI34305.1"/>
    </source>
</evidence>
<evidence type="ECO:0000313" key="2">
    <source>
        <dbReference type="Proteomes" id="UP000287394"/>
    </source>
</evidence>
<protein>
    <submittedName>
        <fullName evidence="1">Uncharacterized protein</fullName>
    </submittedName>
</protein>
<keyword evidence="2" id="KW-1185">Reference proteome</keyword>
<reference evidence="1 2" key="1">
    <citation type="journal article" date="2019" name="Int. J. Syst. Evol. Microbiol.">
        <title>Capsulimonas corticalis gen. nov., sp. nov., an aerobic capsulated bacterium, of a novel bacterial order, Capsulimonadales ord. nov., of the class Armatimonadia of the phylum Armatimonadetes.</title>
        <authorList>
            <person name="Li J."/>
            <person name="Kudo C."/>
            <person name="Tonouchi A."/>
        </authorList>
    </citation>
    <scope>NUCLEOTIDE SEQUENCE [LARGE SCALE GENOMIC DNA]</scope>
    <source>
        <strain evidence="1 2">AX-7</strain>
    </source>
</reference>
<dbReference type="KEGG" id="ccot:CCAX7_63560"/>
<organism evidence="1 2">
    <name type="scientific">Capsulimonas corticalis</name>
    <dbReference type="NCBI Taxonomy" id="2219043"/>
    <lineage>
        <taxon>Bacteria</taxon>
        <taxon>Bacillati</taxon>
        <taxon>Armatimonadota</taxon>
        <taxon>Armatimonadia</taxon>
        <taxon>Capsulimonadales</taxon>
        <taxon>Capsulimonadaceae</taxon>
        <taxon>Capsulimonas</taxon>
    </lineage>
</organism>
<accession>A0A402CX12</accession>
<dbReference type="EMBL" id="AP025739">
    <property type="protein sequence ID" value="BDI34305.1"/>
    <property type="molecule type" value="Genomic_DNA"/>
</dbReference>
<gene>
    <name evidence="1" type="ORF">CCAX7_63560</name>
</gene>
<dbReference type="RefSeq" id="WP_119321835.1">
    <property type="nucleotide sequence ID" value="NZ_AP025739.1"/>
</dbReference>